<keyword evidence="2" id="KW-0378">Hydrolase</keyword>
<name>A0ABR2JMZ4_9PEZI</name>
<dbReference type="InterPro" id="IPR025633">
    <property type="entry name" value="DUF4291"/>
</dbReference>
<feature type="compositionally biased region" description="Basic and acidic residues" evidence="1">
    <location>
        <begin position="116"/>
        <end position="133"/>
    </location>
</feature>
<evidence type="ECO:0000313" key="2">
    <source>
        <dbReference type="EMBL" id="KAK8880111.1"/>
    </source>
</evidence>
<dbReference type="EMBL" id="JAPCWZ010000001">
    <property type="protein sequence ID" value="KAK8880111.1"/>
    <property type="molecule type" value="Genomic_DNA"/>
</dbReference>
<sequence>MSPPPYRQIRALHDGETITVYQAYNADIAAQAVAQQRLDASPRFKKATRMTWVKPSWCWMMYRAGYSHKDRNQERVLALRMRHGHFLELLRRGVLSHNMQQRSTTTTTAAEDDDVGDSKKEGEKKNVEEEEVRIQWDPERSPRLEKLDYRSIQIGVPAALQARWVGEWIVSIEDVTERAHELKRVLDEEKTQDGSDAITDDELVDRGLLPRETEFVVPRDIQEILGMTELVKKT</sequence>
<comment type="caution">
    <text evidence="2">The sequence shown here is derived from an EMBL/GenBank/DDBJ whole genome shotgun (WGS) entry which is preliminary data.</text>
</comment>
<protein>
    <submittedName>
        <fullName evidence="2">ATP-dependent RNA helicase DHX8</fullName>
    </submittedName>
</protein>
<dbReference type="GO" id="GO:0004386">
    <property type="term" value="F:helicase activity"/>
    <property type="evidence" value="ECO:0007669"/>
    <property type="project" value="UniProtKB-KW"/>
</dbReference>
<dbReference type="PANTHER" id="PTHR38567:SF1">
    <property type="entry name" value="DUF4291 DOMAIN-CONTAINING PROTEIN"/>
    <property type="match status" value="1"/>
</dbReference>
<evidence type="ECO:0000256" key="1">
    <source>
        <dbReference type="SAM" id="MobiDB-lite"/>
    </source>
</evidence>
<dbReference type="PANTHER" id="PTHR38567">
    <property type="entry name" value="DUF4291 DOMAIN-CONTAINING PROTEIN"/>
    <property type="match status" value="1"/>
</dbReference>
<keyword evidence="2" id="KW-0547">Nucleotide-binding</keyword>
<feature type="region of interest" description="Disordered" evidence="1">
    <location>
        <begin position="98"/>
        <end position="133"/>
    </location>
</feature>
<evidence type="ECO:0000313" key="3">
    <source>
        <dbReference type="Proteomes" id="UP001390339"/>
    </source>
</evidence>
<gene>
    <name evidence="2" type="ORF">PGQ11_001405</name>
</gene>
<dbReference type="Pfam" id="PF14124">
    <property type="entry name" value="DUF4291"/>
    <property type="match status" value="1"/>
</dbReference>
<keyword evidence="3" id="KW-1185">Reference proteome</keyword>
<organism evidence="2 3">
    <name type="scientific">Apiospora arundinis</name>
    <dbReference type="NCBI Taxonomy" id="335852"/>
    <lineage>
        <taxon>Eukaryota</taxon>
        <taxon>Fungi</taxon>
        <taxon>Dikarya</taxon>
        <taxon>Ascomycota</taxon>
        <taxon>Pezizomycotina</taxon>
        <taxon>Sordariomycetes</taxon>
        <taxon>Xylariomycetidae</taxon>
        <taxon>Amphisphaeriales</taxon>
        <taxon>Apiosporaceae</taxon>
        <taxon>Apiospora</taxon>
    </lineage>
</organism>
<keyword evidence="2" id="KW-0347">Helicase</keyword>
<accession>A0ABR2JMZ4</accession>
<reference evidence="2 3" key="1">
    <citation type="journal article" date="2024" name="IMA Fungus">
        <title>Apiospora arundinis, a panoply of carbohydrate-active enzymes and secondary metabolites.</title>
        <authorList>
            <person name="Sorensen T."/>
            <person name="Petersen C."/>
            <person name="Muurmann A.T."/>
            <person name="Christiansen J.V."/>
            <person name="Brundto M.L."/>
            <person name="Overgaard C.K."/>
            <person name="Boysen A.T."/>
            <person name="Wollenberg R.D."/>
            <person name="Larsen T.O."/>
            <person name="Sorensen J.L."/>
            <person name="Nielsen K.L."/>
            <person name="Sondergaard T.E."/>
        </authorList>
    </citation>
    <scope>NUCLEOTIDE SEQUENCE [LARGE SCALE GENOMIC DNA]</scope>
    <source>
        <strain evidence="2 3">AAU 773</strain>
    </source>
</reference>
<dbReference type="Proteomes" id="UP001390339">
    <property type="component" value="Unassembled WGS sequence"/>
</dbReference>
<keyword evidence="2" id="KW-0067">ATP-binding</keyword>
<proteinExistence type="predicted"/>